<accession>A0AAV2SAY6</accession>
<sequence length="147" mass="13993">CFLVYGSAQLVGPGGTFGGGGGFNTLPATIGGGGGAPSNVVGPGGTFGGGGGGGGLASVLPAILSFFRGKRDLQGVLPEPHSRAKRSPQRFFGGGFFFRPGGSFSFSRPFGGGFGGRPANVVGPGGTFGGGGGPPSNVVGPGGTQFG</sequence>
<keyword evidence="3" id="KW-1185">Reference proteome</keyword>
<dbReference type="AlphaFoldDB" id="A0AAV2SAY6"/>
<name>A0AAV2SAY6_MEGNR</name>
<comment type="caution">
    <text evidence="2">The sequence shown here is derived from an EMBL/GenBank/DDBJ whole genome shotgun (WGS) entry which is preliminary data.</text>
</comment>
<protein>
    <submittedName>
        <fullName evidence="2">Uncharacterized protein</fullName>
    </submittedName>
</protein>
<dbReference type="Proteomes" id="UP001497623">
    <property type="component" value="Unassembled WGS sequence"/>
</dbReference>
<gene>
    <name evidence="2" type="ORF">MNOR_LOCUS35315</name>
</gene>
<evidence type="ECO:0000313" key="2">
    <source>
        <dbReference type="EMBL" id="CAL4180466.1"/>
    </source>
</evidence>
<feature type="region of interest" description="Disordered" evidence="1">
    <location>
        <begin position="127"/>
        <end position="147"/>
    </location>
</feature>
<evidence type="ECO:0000256" key="1">
    <source>
        <dbReference type="SAM" id="MobiDB-lite"/>
    </source>
</evidence>
<evidence type="ECO:0000313" key="3">
    <source>
        <dbReference type="Proteomes" id="UP001497623"/>
    </source>
</evidence>
<reference evidence="2 3" key="1">
    <citation type="submission" date="2024-05" db="EMBL/GenBank/DDBJ databases">
        <authorList>
            <person name="Wallberg A."/>
        </authorList>
    </citation>
    <scope>NUCLEOTIDE SEQUENCE [LARGE SCALE GENOMIC DNA]</scope>
</reference>
<dbReference type="EMBL" id="CAXKWB010058198">
    <property type="protein sequence ID" value="CAL4180466.1"/>
    <property type="molecule type" value="Genomic_DNA"/>
</dbReference>
<organism evidence="2 3">
    <name type="scientific">Meganyctiphanes norvegica</name>
    <name type="common">Northern krill</name>
    <name type="synonym">Thysanopoda norvegica</name>
    <dbReference type="NCBI Taxonomy" id="48144"/>
    <lineage>
        <taxon>Eukaryota</taxon>
        <taxon>Metazoa</taxon>
        <taxon>Ecdysozoa</taxon>
        <taxon>Arthropoda</taxon>
        <taxon>Crustacea</taxon>
        <taxon>Multicrustacea</taxon>
        <taxon>Malacostraca</taxon>
        <taxon>Eumalacostraca</taxon>
        <taxon>Eucarida</taxon>
        <taxon>Euphausiacea</taxon>
        <taxon>Euphausiidae</taxon>
        <taxon>Meganyctiphanes</taxon>
    </lineage>
</organism>
<feature type="non-terminal residue" evidence="2">
    <location>
        <position position="1"/>
    </location>
</feature>
<proteinExistence type="predicted"/>